<sequence length="104" mass="11876">MLEPSGTLQLLVVETATGEDEELVLTGKDFHPERRSMLDDDVMREDDEGDYVAHASALGFDFRVVVAPPNQIDFEDDTEEIRIEIVENDLEFVERDDDEDETDD</sequence>
<name>A0A158KUD7_9BURK</name>
<accession>A0A158KUD7</accession>
<evidence type="ECO:0000313" key="2">
    <source>
        <dbReference type="Proteomes" id="UP000055019"/>
    </source>
</evidence>
<organism evidence="1 2">
    <name type="scientific">Caballeronia arvi</name>
    <dbReference type="NCBI Taxonomy" id="1777135"/>
    <lineage>
        <taxon>Bacteria</taxon>
        <taxon>Pseudomonadati</taxon>
        <taxon>Pseudomonadota</taxon>
        <taxon>Betaproteobacteria</taxon>
        <taxon>Burkholderiales</taxon>
        <taxon>Burkholderiaceae</taxon>
        <taxon>Caballeronia</taxon>
    </lineage>
</organism>
<dbReference type="RefSeq" id="WP_061151244.1">
    <property type="nucleotide sequence ID" value="NZ_FCOM02000054.1"/>
</dbReference>
<reference evidence="1" key="1">
    <citation type="submission" date="2016-01" db="EMBL/GenBank/DDBJ databases">
        <authorList>
            <person name="Peeters C."/>
        </authorList>
    </citation>
    <scope>NUCLEOTIDE SEQUENCE [LARGE SCALE GENOMIC DNA]</scope>
    <source>
        <strain evidence="1">LMG 29317</strain>
    </source>
</reference>
<proteinExistence type="predicted"/>
<comment type="caution">
    <text evidence="1">The sequence shown here is derived from an EMBL/GenBank/DDBJ whole genome shotgun (WGS) entry which is preliminary data.</text>
</comment>
<evidence type="ECO:0000313" key="1">
    <source>
        <dbReference type="EMBL" id="SAL84748.1"/>
    </source>
</evidence>
<dbReference type="EMBL" id="FCOM02000054">
    <property type="protein sequence ID" value="SAL84748.1"/>
    <property type="molecule type" value="Genomic_DNA"/>
</dbReference>
<dbReference type="Proteomes" id="UP000055019">
    <property type="component" value="Unassembled WGS sequence"/>
</dbReference>
<dbReference type="AlphaFoldDB" id="A0A158KUD7"/>
<dbReference type="OrthoDB" id="9133778at2"/>
<protein>
    <submittedName>
        <fullName evidence="1">Uncharacterized protein</fullName>
    </submittedName>
</protein>
<gene>
    <name evidence="1" type="ORF">AWB74_07047</name>
</gene>
<keyword evidence="2" id="KW-1185">Reference proteome</keyword>